<keyword evidence="2" id="KW-1185">Reference proteome</keyword>
<dbReference type="AlphaFoldDB" id="A0A4V5PUC4"/>
<gene>
    <name evidence="1" type="ORF">FBR43_02430</name>
</gene>
<protein>
    <submittedName>
        <fullName evidence="1">Uncharacterized protein</fullName>
    </submittedName>
</protein>
<dbReference type="OrthoDB" id="7406594at2"/>
<name>A0A4V5PUC4_9SPHN</name>
<evidence type="ECO:0000313" key="1">
    <source>
        <dbReference type="EMBL" id="TKD53388.1"/>
    </source>
</evidence>
<reference evidence="1 2" key="1">
    <citation type="submission" date="2019-04" db="EMBL/GenBank/DDBJ databases">
        <authorList>
            <person name="Yang Y."/>
            <person name="Wei D."/>
        </authorList>
    </citation>
    <scope>NUCLEOTIDE SEQUENCE [LARGE SCALE GENOMIC DNA]</scope>
    <source>
        <strain evidence="1 2">L-1-4w-11</strain>
    </source>
</reference>
<dbReference type="Proteomes" id="UP000309138">
    <property type="component" value="Unassembled WGS sequence"/>
</dbReference>
<sequence length="243" mass="26365">MQAPLVVDATIRSAARIKGAEAGGLAPGYTRFYVEADVLALIRGDTPVPPRVGWLVDAPNDARGRPPRLRRLRVIAFARPVPGRPAQLQLVTPQSQFDWTPQTVERVRQVVRDTLAPGAPPAITGIGNAFHVPGSLPGEGETQIFLLTANNDPVSLSILRRPGEERRWAVALGEIVDDAAGPPQRDTLLWYRLACGLPRDLPATSTANEEPARAAIAREDYRFVLDQLGPCRETPGDAPLVMR</sequence>
<dbReference type="EMBL" id="SWKR01000001">
    <property type="protein sequence ID" value="TKD53388.1"/>
    <property type="molecule type" value="Genomic_DNA"/>
</dbReference>
<evidence type="ECO:0000313" key="2">
    <source>
        <dbReference type="Proteomes" id="UP000309138"/>
    </source>
</evidence>
<organism evidence="1 2">
    <name type="scientific">Sphingomonas baiyangensis</name>
    <dbReference type="NCBI Taxonomy" id="2572576"/>
    <lineage>
        <taxon>Bacteria</taxon>
        <taxon>Pseudomonadati</taxon>
        <taxon>Pseudomonadota</taxon>
        <taxon>Alphaproteobacteria</taxon>
        <taxon>Sphingomonadales</taxon>
        <taxon>Sphingomonadaceae</taxon>
        <taxon>Sphingomonas</taxon>
    </lineage>
</organism>
<accession>A0A4V5PUC4</accession>
<proteinExistence type="predicted"/>
<comment type="caution">
    <text evidence="1">The sequence shown here is derived from an EMBL/GenBank/DDBJ whole genome shotgun (WGS) entry which is preliminary data.</text>
</comment>